<name>A0A8I1MWD5_THIA3</name>
<evidence type="ECO:0000256" key="3">
    <source>
        <dbReference type="ARBA" id="ARBA00022448"/>
    </source>
</evidence>
<evidence type="ECO:0000256" key="11">
    <source>
        <dbReference type="ARBA" id="ARBA00073645"/>
    </source>
</evidence>
<sequence length="228" mass="25177">MGDFDFGSIVSVLPFLLKGLTYTIQLTVVAAIGGTLLGILLALARLSHLKWLSLLAAGYINLMRSIPLLLVIFWFYFLVPVMLQSITGSDYPPKIGAERSAYFTFILFEAAYFAEIVRAGIQSIPKGQLGAAYALGLTYAQSMRLIILPQALRNMLPVLLTQTIVLFQDVSLVALLNVTDFVGAAMKIAQRDSRVVEMYTLVAVVYFVLSFLLSQGVKRLHQRIAIVR</sequence>
<protein>
    <recommendedName>
        <fullName evidence="11">Glutamate/aspartate import permease protein GltK</fullName>
    </recommendedName>
</protein>
<comment type="subunit">
    <text evidence="10">The complex is composed of two ATP-binding proteins (GltL), two transmembrane proteins (GltJ and GltK) and a solute-binding protein (GltI).</text>
</comment>
<gene>
    <name evidence="14" type="ORF">J0I24_05730</name>
</gene>
<dbReference type="InterPro" id="IPR010065">
    <property type="entry name" value="AA_ABC_transptr_permease_3TM"/>
</dbReference>
<dbReference type="PROSITE" id="PS50928">
    <property type="entry name" value="ABC_TM1"/>
    <property type="match status" value="1"/>
</dbReference>
<comment type="function">
    <text evidence="9">Part of the ABC transporter complex GltIJKL involved in glutamate and aspartate uptake. Probably responsible for the translocation of the substrate across the membrane.</text>
</comment>
<comment type="similarity">
    <text evidence="2">Belongs to the binding-protein-dependent transport system permease family. HisMQ subfamily.</text>
</comment>
<comment type="subcellular location">
    <subcellularLocation>
        <location evidence="1">Cell inner membrane</location>
        <topology evidence="1">Multi-pass membrane protein</topology>
    </subcellularLocation>
    <subcellularLocation>
        <location evidence="12">Cell membrane</location>
        <topology evidence="12">Multi-pass membrane protein</topology>
    </subcellularLocation>
</comment>
<dbReference type="GO" id="GO:0022857">
    <property type="term" value="F:transmembrane transporter activity"/>
    <property type="evidence" value="ECO:0007669"/>
    <property type="project" value="InterPro"/>
</dbReference>
<dbReference type="RefSeq" id="WP_013122133.1">
    <property type="nucleotide sequence ID" value="NZ_DAIPFP010000002.1"/>
</dbReference>
<evidence type="ECO:0000256" key="1">
    <source>
        <dbReference type="ARBA" id="ARBA00004429"/>
    </source>
</evidence>
<comment type="caution">
    <text evidence="14">The sequence shown here is derived from an EMBL/GenBank/DDBJ whole genome shotgun (WGS) entry which is preliminary data.</text>
</comment>
<keyword evidence="8 12" id="KW-0472">Membrane</keyword>
<evidence type="ECO:0000313" key="15">
    <source>
        <dbReference type="Proteomes" id="UP000664800"/>
    </source>
</evidence>
<feature type="transmembrane region" description="Helical" evidence="12">
    <location>
        <begin position="99"/>
        <end position="117"/>
    </location>
</feature>
<evidence type="ECO:0000256" key="7">
    <source>
        <dbReference type="ARBA" id="ARBA00022989"/>
    </source>
</evidence>
<keyword evidence="4" id="KW-1003">Cell membrane</keyword>
<dbReference type="AlphaFoldDB" id="A0A8I1MWD5"/>
<dbReference type="GO" id="GO:0043190">
    <property type="term" value="C:ATP-binding cassette (ABC) transporter complex"/>
    <property type="evidence" value="ECO:0007669"/>
    <property type="project" value="InterPro"/>
</dbReference>
<keyword evidence="6" id="KW-0029">Amino-acid transport</keyword>
<keyword evidence="3 12" id="KW-0813">Transport</keyword>
<dbReference type="PANTHER" id="PTHR30614:SF1">
    <property type="entry name" value="GLUTAMATE_ASPARTATE IMPORT PERMEASE PROTEIN GLTK"/>
    <property type="match status" value="1"/>
</dbReference>
<dbReference type="InterPro" id="IPR043429">
    <property type="entry name" value="ArtM/GltK/GlnP/TcyL/YhdX-like"/>
</dbReference>
<dbReference type="GO" id="GO:0006865">
    <property type="term" value="P:amino acid transport"/>
    <property type="evidence" value="ECO:0007669"/>
    <property type="project" value="UniProtKB-KW"/>
</dbReference>
<evidence type="ECO:0000256" key="8">
    <source>
        <dbReference type="ARBA" id="ARBA00023136"/>
    </source>
</evidence>
<evidence type="ECO:0000256" key="6">
    <source>
        <dbReference type="ARBA" id="ARBA00022970"/>
    </source>
</evidence>
<feature type="transmembrane region" description="Helical" evidence="12">
    <location>
        <begin position="51"/>
        <end position="79"/>
    </location>
</feature>
<dbReference type="Proteomes" id="UP000664800">
    <property type="component" value="Unassembled WGS sequence"/>
</dbReference>
<dbReference type="FunFam" id="1.10.3720.10:FF:000006">
    <property type="entry name" value="Glutamate/aspartate ABC transporter, permease protein GltK"/>
    <property type="match status" value="1"/>
</dbReference>
<evidence type="ECO:0000256" key="9">
    <source>
        <dbReference type="ARBA" id="ARBA00060298"/>
    </source>
</evidence>
<evidence type="ECO:0000256" key="5">
    <source>
        <dbReference type="ARBA" id="ARBA00022692"/>
    </source>
</evidence>
<keyword evidence="7 12" id="KW-1133">Transmembrane helix</keyword>
<evidence type="ECO:0000259" key="13">
    <source>
        <dbReference type="PROSITE" id="PS50928"/>
    </source>
</evidence>
<dbReference type="InterPro" id="IPR000515">
    <property type="entry name" value="MetI-like"/>
</dbReference>
<feature type="domain" description="ABC transmembrane type-1" evidence="13">
    <location>
        <begin position="20"/>
        <end position="217"/>
    </location>
</feature>
<dbReference type="SUPFAM" id="SSF161098">
    <property type="entry name" value="MetI-like"/>
    <property type="match status" value="1"/>
</dbReference>
<evidence type="ECO:0000313" key="14">
    <source>
        <dbReference type="EMBL" id="MBN8743791.1"/>
    </source>
</evidence>
<evidence type="ECO:0000256" key="10">
    <source>
        <dbReference type="ARBA" id="ARBA00062718"/>
    </source>
</evidence>
<feature type="transmembrane region" description="Helical" evidence="12">
    <location>
        <begin position="20"/>
        <end position="44"/>
    </location>
</feature>
<accession>A0A8I1MWD5</accession>
<dbReference type="CDD" id="cd06261">
    <property type="entry name" value="TM_PBP2"/>
    <property type="match status" value="1"/>
</dbReference>
<evidence type="ECO:0000256" key="2">
    <source>
        <dbReference type="ARBA" id="ARBA00010072"/>
    </source>
</evidence>
<evidence type="ECO:0000256" key="4">
    <source>
        <dbReference type="ARBA" id="ARBA00022475"/>
    </source>
</evidence>
<evidence type="ECO:0000256" key="12">
    <source>
        <dbReference type="RuleBase" id="RU363032"/>
    </source>
</evidence>
<dbReference type="EMBL" id="JAFKMR010000013">
    <property type="protein sequence ID" value="MBN8743791.1"/>
    <property type="molecule type" value="Genomic_DNA"/>
</dbReference>
<organism evidence="14 15">
    <name type="scientific">Thiomonas arsenitoxydans (strain DSM 22701 / CIP 110005 / 3As)</name>
    <dbReference type="NCBI Taxonomy" id="426114"/>
    <lineage>
        <taxon>Bacteria</taxon>
        <taxon>Pseudomonadati</taxon>
        <taxon>Pseudomonadota</taxon>
        <taxon>Betaproteobacteria</taxon>
        <taxon>Burkholderiales</taxon>
        <taxon>Thiomonas</taxon>
    </lineage>
</organism>
<dbReference type="InterPro" id="IPR035906">
    <property type="entry name" value="MetI-like_sf"/>
</dbReference>
<dbReference type="Gene3D" id="1.10.3720.10">
    <property type="entry name" value="MetI-like"/>
    <property type="match status" value="1"/>
</dbReference>
<proteinExistence type="inferred from homology"/>
<dbReference type="NCBIfam" id="TIGR01726">
    <property type="entry name" value="HEQRo_perm_3TM"/>
    <property type="match status" value="1"/>
</dbReference>
<keyword evidence="5 12" id="KW-0812">Transmembrane</keyword>
<dbReference type="Pfam" id="PF00528">
    <property type="entry name" value="BPD_transp_1"/>
    <property type="match status" value="1"/>
</dbReference>
<feature type="transmembrane region" description="Helical" evidence="12">
    <location>
        <begin position="195"/>
        <end position="213"/>
    </location>
</feature>
<reference evidence="14" key="1">
    <citation type="submission" date="2021-02" db="EMBL/GenBank/DDBJ databases">
        <title>Thiocyanate and organic carbon inputs drive convergent selection for specific autotrophic Afipia and Thiobacillus strains within complex microbiomes.</title>
        <authorList>
            <person name="Huddy R.J."/>
            <person name="Sachdeva R."/>
            <person name="Kadzinga F."/>
            <person name="Kantor R.S."/>
            <person name="Harrison S.T.L."/>
            <person name="Banfield J.F."/>
        </authorList>
    </citation>
    <scope>NUCLEOTIDE SEQUENCE</scope>
    <source>
        <strain evidence="14">SCN18_13_7_16_R3_B_64_19</strain>
    </source>
</reference>
<dbReference type="PANTHER" id="PTHR30614">
    <property type="entry name" value="MEMBRANE COMPONENT OF AMINO ACID ABC TRANSPORTER"/>
    <property type="match status" value="1"/>
</dbReference>